<feature type="compositionally biased region" description="Low complexity" evidence="1">
    <location>
        <begin position="273"/>
        <end position="305"/>
    </location>
</feature>
<name>A0A8J5CQC0_CHIOP</name>
<feature type="region of interest" description="Disordered" evidence="1">
    <location>
        <begin position="1"/>
        <end position="121"/>
    </location>
</feature>
<feature type="compositionally biased region" description="Basic residues" evidence="1">
    <location>
        <begin position="248"/>
        <end position="258"/>
    </location>
</feature>
<feature type="compositionally biased region" description="Low complexity" evidence="1">
    <location>
        <begin position="21"/>
        <end position="34"/>
    </location>
</feature>
<feature type="region of interest" description="Disordered" evidence="1">
    <location>
        <begin position="140"/>
        <end position="174"/>
    </location>
</feature>
<evidence type="ECO:0000313" key="2">
    <source>
        <dbReference type="EMBL" id="KAG0728688.1"/>
    </source>
</evidence>
<comment type="caution">
    <text evidence="2">The sequence shown here is derived from an EMBL/GenBank/DDBJ whole genome shotgun (WGS) entry which is preliminary data.</text>
</comment>
<dbReference type="EMBL" id="JACEEZ010001909">
    <property type="protein sequence ID" value="KAG0728688.1"/>
    <property type="molecule type" value="Genomic_DNA"/>
</dbReference>
<feature type="compositionally biased region" description="Basic and acidic residues" evidence="1">
    <location>
        <begin position="7"/>
        <end position="16"/>
    </location>
</feature>
<reference evidence="2" key="1">
    <citation type="submission" date="2020-07" db="EMBL/GenBank/DDBJ databases">
        <title>The High-quality genome of the commercially important snow crab, Chionoecetes opilio.</title>
        <authorList>
            <person name="Jeong J.-H."/>
            <person name="Ryu S."/>
        </authorList>
    </citation>
    <scope>NUCLEOTIDE SEQUENCE</scope>
    <source>
        <strain evidence="2">MADBK_172401_WGS</strain>
        <tissue evidence="2">Digestive gland</tissue>
    </source>
</reference>
<feature type="region of interest" description="Disordered" evidence="1">
    <location>
        <begin position="202"/>
        <end position="317"/>
    </location>
</feature>
<organism evidence="2 3">
    <name type="scientific">Chionoecetes opilio</name>
    <name type="common">Atlantic snow crab</name>
    <name type="synonym">Cancer opilio</name>
    <dbReference type="NCBI Taxonomy" id="41210"/>
    <lineage>
        <taxon>Eukaryota</taxon>
        <taxon>Metazoa</taxon>
        <taxon>Ecdysozoa</taxon>
        <taxon>Arthropoda</taxon>
        <taxon>Crustacea</taxon>
        <taxon>Multicrustacea</taxon>
        <taxon>Malacostraca</taxon>
        <taxon>Eumalacostraca</taxon>
        <taxon>Eucarida</taxon>
        <taxon>Decapoda</taxon>
        <taxon>Pleocyemata</taxon>
        <taxon>Brachyura</taxon>
        <taxon>Eubrachyura</taxon>
        <taxon>Majoidea</taxon>
        <taxon>Majidae</taxon>
        <taxon>Chionoecetes</taxon>
    </lineage>
</organism>
<feature type="compositionally biased region" description="Basic and acidic residues" evidence="1">
    <location>
        <begin position="52"/>
        <end position="68"/>
    </location>
</feature>
<keyword evidence="3" id="KW-1185">Reference proteome</keyword>
<dbReference type="AlphaFoldDB" id="A0A8J5CQC0"/>
<evidence type="ECO:0000256" key="1">
    <source>
        <dbReference type="SAM" id="MobiDB-lite"/>
    </source>
</evidence>
<feature type="compositionally biased region" description="Basic residues" evidence="1">
    <location>
        <begin position="157"/>
        <end position="166"/>
    </location>
</feature>
<dbReference type="Proteomes" id="UP000770661">
    <property type="component" value="Unassembled WGS sequence"/>
</dbReference>
<evidence type="ECO:0000313" key="3">
    <source>
        <dbReference type="Proteomes" id="UP000770661"/>
    </source>
</evidence>
<gene>
    <name evidence="2" type="ORF">GWK47_031956</name>
</gene>
<feature type="compositionally biased region" description="Low complexity" evidence="1">
    <location>
        <begin position="211"/>
        <end position="226"/>
    </location>
</feature>
<proteinExistence type="predicted"/>
<protein>
    <submittedName>
        <fullName evidence="2">Uncharacterized protein</fullName>
    </submittedName>
</protein>
<feature type="compositionally biased region" description="Basic residues" evidence="1">
    <location>
        <begin position="86"/>
        <end position="109"/>
    </location>
</feature>
<dbReference type="OrthoDB" id="10021598at2759"/>
<sequence length="429" mass="47875">MPPSSSSREHGSDKPNTDTPSDASSSSLRCCESSGVRASPESVPLTHATLTAKDKFMRPLRGRDRTDLHVTFSESETESDQISGGVKRKRKKKRRQKRNSRGRKAKATSKKTDPNMTELAKTDVFSDDIINELLKLYVPRQQKTKQKAKQKDEAEQRKRKRKRKGGKRSDERRKENRDDLLISLTRNTAFWYDVTSRLKVVSGGGNDHSMTSTTTLPSLPPTTTTTRKFKEAVMSDSVDSGLGGEKQRPRRRSRRAPKKKAEEGGLDDPGQTAVGAAGDSRAASSRLSASSHSSKPTSGRSSKSSSSHRRMHDPLSYHPKSIRVERMLVEDFSHALGDALGGTLDGAQLGRLTDLLPLPREALDKDFFVLVAAFAERFFCYELLAAPDVEVEARDLVEQLDFRHLEERLAGVELEHRLHRLLMTVRDLG</sequence>
<accession>A0A8J5CQC0</accession>